<dbReference type="EnsemblMetazoa" id="XM_038215424.1">
    <property type="protein sequence ID" value="XP_038071352.1"/>
    <property type="gene ID" value="LOC119740210"/>
</dbReference>
<feature type="binding site" evidence="13">
    <location>
        <position position="249"/>
    </location>
    <ligand>
        <name>Zn(2+)</name>
        <dbReference type="ChEBI" id="CHEBI:29105"/>
        <note>catalytic</note>
    </ligand>
</feature>
<dbReference type="FunFam" id="3.90.132.10:FF:000002">
    <property type="entry name" value="Leishmanolysin like peptidase 2"/>
    <property type="match status" value="1"/>
</dbReference>
<dbReference type="GO" id="GO:0007155">
    <property type="term" value="P:cell adhesion"/>
    <property type="evidence" value="ECO:0007669"/>
    <property type="project" value="InterPro"/>
</dbReference>
<keyword evidence="3 14" id="KW-0645">Protease</keyword>
<keyword evidence="4 15" id="KW-0812">Transmembrane</keyword>
<evidence type="ECO:0000256" key="11">
    <source>
        <dbReference type="ARBA" id="ARBA00023136"/>
    </source>
</evidence>
<sequence length="765" mass="83906">MTSWFSDPLFWFVTTALVFQCPTEVSCPARGSHQCISDQVQPQTIGKSTLVNYESGRDKRSAAPNLFQPIRITASVINPEGVVDTSDTERLQTIVEGAVSIIRKVLRVVPVSGPLLMARSDEACLVTFTSGTNIGKCAQISRGYVGEKCLDDFLIPDEHLQGLWTWNSTYPHPVHQIYPDGAGLVDTDTALYVKAEHTAQCSSGQTVAYASYCKLDQNNRPIAGVINFCPEHLKDDLYDKPKFILLAVHEIFHVLGFSSSLFNKFKECSESADGLTCIDRCTTTGSDSQGMRRLITPAVTAHAQKHFDCPESGFGGPLENQGGNDGISSHWETRMMYGSIMAPIIDQPHQTFLDNLTLAVFEDSGWYRVNYEYAEELTWGKNQGCEFGRESRCQTTADRFFCNDSSSGCHYLHRDKATCSSNDYLDECRVMKANNQDHCSVPEDGSSSVNGEVFHNNSRCFVSNVVNIESMVDPCDLGGVCYLTRCNNQSTSYEVKVGQADWLSCPNNTAITIPGYHGTVHCPATEIICQQETSILDLVDAECQSCSTTAPPTSLEQKSTPAQPVEHTLCVSLEFGEMDYSIVDGEEQMLVFSQAVVKGICDVADIRKSRIHIQDVAPGSASLEREDLVCVTFDIAEAGESNDTPAHVAYSDLEAAVLSNQMQIQYLNMNYTAVSIRIISIEVPTSTQPQTTTTVRISEGDLSTWIALGACIFIFVVVIVLGCACHRAKRNNAIGPSNDESVESVAGERLAGMAYVVREKTVTKL</sequence>
<evidence type="ECO:0000256" key="2">
    <source>
        <dbReference type="ARBA" id="ARBA00005860"/>
    </source>
</evidence>
<evidence type="ECO:0000256" key="14">
    <source>
        <dbReference type="RuleBase" id="RU366077"/>
    </source>
</evidence>
<feature type="binding site" evidence="13">
    <location>
        <position position="253"/>
    </location>
    <ligand>
        <name>Zn(2+)</name>
        <dbReference type="ChEBI" id="CHEBI:29105"/>
        <note>catalytic</note>
    </ligand>
</feature>
<evidence type="ECO:0000256" key="9">
    <source>
        <dbReference type="ARBA" id="ARBA00022989"/>
    </source>
</evidence>
<feature type="signal peptide" evidence="14">
    <location>
        <begin position="1"/>
        <end position="16"/>
    </location>
</feature>
<dbReference type="OMA" id="CEFGRES"/>
<evidence type="ECO:0000256" key="6">
    <source>
        <dbReference type="ARBA" id="ARBA00022729"/>
    </source>
</evidence>
<dbReference type="GO" id="GO:0005737">
    <property type="term" value="C:cytoplasm"/>
    <property type="evidence" value="ECO:0007669"/>
    <property type="project" value="TreeGrafter"/>
</dbReference>
<dbReference type="Proteomes" id="UP000887568">
    <property type="component" value="Unplaced"/>
</dbReference>
<keyword evidence="9 15" id="KW-1133">Transmembrane helix</keyword>
<evidence type="ECO:0000313" key="16">
    <source>
        <dbReference type="EnsemblMetazoa" id="XP_038071352.1"/>
    </source>
</evidence>
<protein>
    <recommendedName>
        <fullName evidence="14">Leishmanolysin-like peptidase</fullName>
        <ecNumber evidence="14">3.4.24.-</ecNumber>
    </recommendedName>
</protein>
<dbReference type="GO" id="GO:0016020">
    <property type="term" value="C:membrane"/>
    <property type="evidence" value="ECO:0007669"/>
    <property type="project" value="UniProtKB-SubCell"/>
</dbReference>
<evidence type="ECO:0000256" key="12">
    <source>
        <dbReference type="PIRSR" id="PIRSR601577-1"/>
    </source>
</evidence>
<accession>A0A914B7D6</accession>
<keyword evidence="10 13" id="KW-0482">Metalloprotease</keyword>
<dbReference type="GO" id="GO:0004222">
    <property type="term" value="F:metalloendopeptidase activity"/>
    <property type="evidence" value="ECO:0007669"/>
    <property type="project" value="UniProtKB-UniRule"/>
</dbReference>
<dbReference type="GO" id="GO:0046872">
    <property type="term" value="F:metal ion binding"/>
    <property type="evidence" value="ECO:0007669"/>
    <property type="project" value="UniProtKB-KW"/>
</dbReference>
<dbReference type="InterPro" id="IPR001577">
    <property type="entry name" value="Peptidase_M8"/>
</dbReference>
<keyword evidence="17" id="KW-1185">Reference proteome</keyword>
<evidence type="ECO:0000256" key="5">
    <source>
        <dbReference type="ARBA" id="ARBA00022723"/>
    </source>
</evidence>
<evidence type="ECO:0000256" key="7">
    <source>
        <dbReference type="ARBA" id="ARBA00022801"/>
    </source>
</evidence>
<dbReference type="AlphaFoldDB" id="A0A914B7D6"/>
<dbReference type="Pfam" id="PF01457">
    <property type="entry name" value="Peptidase_M8"/>
    <property type="match status" value="1"/>
</dbReference>
<dbReference type="OrthoDB" id="527990at2759"/>
<evidence type="ECO:0000256" key="10">
    <source>
        <dbReference type="ARBA" id="ARBA00023049"/>
    </source>
</evidence>
<dbReference type="SUPFAM" id="SSF55486">
    <property type="entry name" value="Metalloproteases ('zincins'), catalytic domain"/>
    <property type="match status" value="1"/>
</dbReference>
<dbReference type="Gene3D" id="2.30.34.10">
    <property type="entry name" value="Leishmanolysin domain 4"/>
    <property type="match status" value="1"/>
</dbReference>
<evidence type="ECO:0000256" key="8">
    <source>
        <dbReference type="ARBA" id="ARBA00022833"/>
    </source>
</evidence>
<dbReference type="GO" id="GO:0006508">
    <property type="term" value="P:proteolysis"/>
    <property type="evidence" value="ECO:0007669"/>
    <property type="project" value="UniProtKB-KW"/>
</dbReference>
<proteinExistence type="inferred from homology"/>
<feature type="active site" evidence="12">
    <location>
        <position position="250"/>
    </location>
</feature>
<dbReference type="Gene3D" id="3.10.170.20">
    <property type="match status" value="1"/>
</dbReference>
<organism evidence="16 17">
    <name type="scientific">Patiria miniata</name>
    <name type="common">Bat star</name>
    <name type="synonym">Asterina miniata</name>
    <dbReference type="NCBI Taxonomy" id="46514"/>
    <lineage>
        <taxon>Eukaryota</taxon>
        <taxon>Metazoa</taxon>
        <taxon>Echinodermata</taxon>
        <taxon>Eleutherozoa</taxon>
        <taxon>Asterozoa</taxon>
        <taxon>Asteroidea</taxon>
        <taxon>Valvatacea</taxon>
        <taxon>Valvatida</taxon>
        <taxon>Asterinidae</taxon>
        <taxon>Patiria</taxon>
    </lineage>
</organism>
<keyword evidence="5 13" id="KW-0479">Metal-binding</keyword>
<evidence type="ECO:0000256" key="3">
    <source>
        <dbReference type="ARBA" id="ARBA00022670"/>
    </source>
</evidence>
<dbReference type="PANTHER" id="PTHR10942">
    <property type="entry name" value="LEISHMANOLYSIN-LIKE PEPTIDASE"/>
    <property type="match status" value="1"/>
</dbReference>
<dbReference type="PANTHER" id="PTHR10942:SF6">
    <property type="entry name" value="CILIATED LEFT-RIGHT ORGANIZER METALLOPEPTIDASE"/>
    <property type="match status" value="1"/>
</dbReference>
<evidence type="ECO:0000256" key="15">
    <source>
        <dbReference type="SAM" id="Phobius"/>
    </source>
</evidence>
<name>A0A914B7D6_PATMI</name>
<comment type="subcellular location">
    <subcellularLocation>
        <location evidence="1">Membrane</location>
        <topology evidence="1">Single-pass type I membrane protein</topology>
    </subcellularLocation>
</comment>
<feature type="binding site" evidence="13">
    <location>
        <position position="330"/>
    </location>
    <ligand>
        <name>Zn(2+)</name>
        <dbReference type="ChEBI" id="CHEBI:29105"/>
        <note>catalytic</note>
    </ligand>
</feature>
<keyword evidence="8 13" id="KW-0862">Zinc</keyword>
<keyword evidence="7 14" id="KW-0378">Hydrolase</keyword>
<comment type="cofactor">
    <cofactor evidence="13 14">
        <name>Zn(2+)</name>
        <dbReference type="ChEBI" id="CHEBI:29105"/>
    </cofactor>
    <text evidence="13 14">Binds 1 zinc ion per subunit.</text>
</comment>
<feature type="transmembrane region" description="Helical" evidence="15">
    <location>
        <begin position="702"/>
        <end position="724"/>
    </location>
</feature>
<dbReference type="Gene3D" id="3.90.132.10">
    <property type="entry name" value="Leishmanolysin , domain 2"/>
    <property type="match status" value="1"/>
</dbReference>
<keyword evidence="11 15" id="KW-0472">Membrane</keyword>
<keyword evidence="6 14" id="KW-0732">Signal</keyword>
<feature type="chain" id="PRO_5038158062" description="Leishmanolysin-like peptidase" evidence="14">
    <location>
        <begin position="17"/>
        <end position="765"/>
    </location>
</feature>
<evidence type="ECO:0000256" key="4">
    <source>
        <dbReference type="ARBA" id="ARBA00022692"/>
    </source>
</evidence>
<evidence type="ECO:0000256" key="13">
    <source>
        <dbReference type="PIRSR" id="PIRSR601577-2"/>
    </source>
</evidence>
<dbReference type="RefSeq" id="XP_038071352.1">
    <property type="nucleotide sequence ID" value="XM_038215424.1"/>
</dbReference>
<reference evidence="16" key="1">
    <citation type="submission" date="2022-11" db="UniProtKB">
        <authorList>
            <consortium name="EnsemblMetazoa"/>
        </authorList>
    </citation>
    <scope>IDENTIFICATION</scope>
</reference>
<dbReference type="EC" id="3.4.24.-" evidence="14"/>
<comment type="similarity">
    <text evidence="2 14">Belongs to the peptidase M8 family.</text>
</comment>
<dbReference type="GeneID" id="119740210"/>
<evidence type="ECO:0000313" key="17">
    <source>
        <dbReference type="Proteomes" id="UP000887568"/>
    </source>
</evidence>
<evidence type="ECO:0000256" key="1">
    <source>
        <dbReference type="ARBA" id="ARBA00004479"/>
    </source>
</evidence>